<evidence type="ECO:0000313" key="3">
    <source>
        <dbReference type="EMBL" id="KAL0124700.1"/>
    </source>
</evidence>
<keyword evidence="2" id="KW-0732">Signal</keyword>
<feature type="signal peptide" evidence="2">
    <location>
        <begin position="1"/>
        <end position="21"/>
    </location>
</feature>
<evidence type="ECO:0000256" key="1">
    <source>
        <dbReference type="SAM" id="MobiDB-lite"/>
    </source>
</evidence>
<accession>A0AAW2GAQ8</accession>
<comment type="caution">
    <text evidence="3">The sequence shown here is derived from an EMBL/GenBank/DDBJ whole genome shotgun (WGS) entry which is preliminary data.</text>
</comment>
<evidence type="ECO:0000256" key="2">
    <source>
        <dbReference type="SAM" id="SignalP"/>
    </source>
</evidence>
<keyword evidence="4" id="KW-1185">Reference proteome</keyword>
<dbReference type="AlphaFoldDB" id="A0AAW2GAQ8"/>
<feature type="region of interest" description="Disordered" evidence="1">
    <location>
        <begin position="97"/>
        <end position="184"/>
    </location>
</feature>
<protein>
    <submittedName>
        <fullName evidence="3">Uncharacterized protein</fullName>
    </submittedName>
</protein>
<organism evidence="3 4">
    <name type="scientific">Cardiocondyla obscurior</name>
    <dbReference type="NCBI Taxonomy" id="286306"/>
    <lineage>
        <taxon>Eukaryota</taxon>
        <taxon>Metazoa</taxon>
        <taxon>Ecdysozoa</taxon>
        <taxon>Arthropoda</taxon>
        <taxon>Hexapoda</taxon>
        <taxon>Insecta</taxon>
        <taxon>Pterygota</taxon>
        <taxon>Neoptera</taxon>
        <taxon>Endopterygota</taxon>
        <taxon>Hymenoptera</taxon>
        <taxon>Apocrita</taxon>
        <taxon>Aculeata</taxon>
        <taxon>Formicoidea</taxon>
        <taxon>Formicidae</taxon>
        <taxon>Myrmicinae</taxon>
        <taxon>Cardiocondyla</taxon>
    </lineage>
</organism>
<feature type="compositionally biased region" description="Low complexity" evidence="1">
    <location>
        <begin position="156"/>
        <end position="170"/>
    </location>
</feature>
<feature type="chain" id="PRO_5043845080" evidence="2">
    <location>
        <begin position="22"/>
        <end position="184"/>
    </location>
</feature>
<evidence type="ECO:0000313" key="4">
    <source>
        <dbReference type="Proteomes" id="UP001430953"/>
    </source>
</evidence>
<dbReference type="Proteomes" id="UP001430953">
    <property type="component" value="Unassembled WGS sequence"/>
</dbReference>
<dbReference type="EMBL" id="JADYXP020000005">
    <property type="protein sequence ID" value="KAL0124700.1"/>
    <property type="molecule type" value="Genomic_DNA"/>
</dbReference>
<reference evidence="3 4" key="1">
    <citation type="submission" date="2023-03" db="EMBL/GenBank/DDBJ databases">
        <title>High recombination rates correlate with genetic variation in Cardiocondyla obscurior ants.</title>
        <authorList>
            <person name="Errbii M."/>
        </authorList>
    </citation>
    <scope>NUCLEOTIDE SEQUENCE [LARGE SCALE GENOMIC DNA]</scope>
    <source>
        <strain evidence="3">Alpha-2009</strain>
        <tissue evidence="3">Whole body</tissue>
    </source>
</reference>
<proteinExistence type="predicted"/>
<sequence length="184" mass="21185">MISRQILCCLFLAMLSRYADSRKSFYLDPILLSLQRLERLFIHQIEQSTLNCLIAENLYNQLAEHQMSSNESIEAKPIDASPLMLGRPLDLYHHAPQFLLPKDPNSRRSQRKSPKLNESANTNANTNSNINENSNVNFNRHHRRSFDGGDSNSARNKNVNSNINFNSNSNKNRDIFDFSDEDED</sequence>
<name>A0AAW2GAQ8_9HYME</name>
<feature type="compositionally biased region" description="Low complexity" evidence="1">
    <location>
        <begin position="117"/>
        <end position="138"/>
    </location>
</feature>
<gene>
    <name evidence="3" type="ORF">PUN28_006508</name>
</gene>